<feature type="transmembrane region" description="Helical" evidence="4">
    <location>
        <begin position="443"/>
        <end position="464"/>
    </location>
</feature>
<organism evidence="6 7">
    <name type="scientific">Ceratodon purpureus</name>
    <name type="common">Fire moss</name>
    <name type="synonym">Dicranum purpureum</name>
    <dbReference type="NCBI Taxonomy" id="3225"/>
    <lineage>
        <taxon>Eukaryota</taxon>
        <taxon>Viridiplantae</taxon>
        <taxon>Streptophyta</taxon>
        <taxon>Embryophyta</taxon>
        <taxon>Bryophyta</taxon>
        <taxon>Bryophytina</taxon>
        <taxon>Bryopsida</taxon>
        <taxon>Dicranidae</taxon>
        <taxon>Pseudoditrichales</taxon>
        <taxon>Ditrichaceae</taxon>
        <taxon>Ceratodon</taxon>
    </lineage>
</organism>
<dbReference type="InterPro" id="IPR002110">
    <property type="entry name" value="Ankyrin_rpt"/>
</dbReference>
<dbReference type="InterPro" id="IPR026961">
    <property type="entry name" value="PGG_dom"/>
</dbReference>
<keyword evidence="4" id="KW-0812">Transmembrane</keyword>
<evidence type="ECO:0000256" key="3">
    <source>
        <dbReference type="PROSITE-ProRule" id="PRU00023"/>
    </source>
</evidence>
<feature type="transmembrane region" description="Helical" evidence="4">
    <location>
        <begin position="402"/>
        <end position="423"/>
    </location>
</feature>
<dbReference type="EMBL" id="CM026430">
    <property type="protein sequence ID" value="KAG0562905.1"/>
    <property type="molecule type" value="Genomic_DNA"/>
</dbReference>
<dbReference type="InterPro" id="IPR036770">
    <property type="entry name" value="Ankyrin_rpt-contain_sf"/>
</dbReference>
<feature type="transmembrane region" description="Helical" evidence="4">
    <location>
        <begin position="519"/>
        <end position="541"/>
    </location>
</feature>
<evidence type="ECO:0000313" key="7">
    <source>
        <dbReference type="Proteomes" id="UP000822688"/>
    </source>
</evidence>
<evidence type="ECO:0000256" key="2">
    <source>
        <dbReference type="ARBA" id="ARBA00023043"/>
    </source>
</evidence>
<dbReference type="AlphaFoldDB" id="A0A8T0GWW9"/>
<dbReference type="Proteomes" id="UP000822688">
    <property type="component" value="Chromosome 9"/>
</dbReference>
<dbReference type="SMART" id="SM00248">
    <property type="entry name" value="ANK"/>
    <property type="match status" value="7"/>
</dbReference>
<dbReference type="PANTHER" id="PTHR24126:SF14">
    <property type="entry name" value="ANK_REP_REGION DOMAIN-CONTAINING PROTEIN"/>
    <property type="match status" value="1"/>
</dbReference>
<dbReference type="PROSITE" id="PS50297">
    <property type="entry name" value="ANK_REP_REGION"/>
    <property type="match status" value="1"/>
</dbReference>
<keyword evidence="2 3" id="KW-0040">ANK repeat</keyword>
<keyword evidence="1" id="KW-0677">Repeat</keyword>
<protein>
    <recommendedName>
        <fullName evidence="5">PGG domain-containing protein</fullName>
    </recommendedName>
</protein>
<proteinExistence type="predicted"/>
<feature type="transmembrane region" description="Helical" evidence="4">
    <location>
        <begin position="485"/>
        <end position="513"/>
    </location>
</feature>
<gene>
    <name evidence="6" type="ORF">KC19_9G181600</name>
</gene>
<dbReference type="Pfam" id="PF13962">
    <property type="entry name" value="PGG"/>
    <property type="match status" value="1"/>
</dbReference>
<keyword evidence="7" id="KW-1185">Reference proteome</keyword>
<feature type="repeat" description="ANK" evidence="3">
    <location>
        <begin position="102"/>
        <end position="135"/>
    </location>
</feature>
<evidence type="ECO:0000313" key="6">
    <source>
        <dbReference type="EMBL" id="KAG0562905.1"/>
    </source>
</evidence>
<comment type="caution">
    <text evidence="6">The sequence shown here is derived from an EMBL/GenBank/DDBJ whole genome shotgun (WGS) entry which is preliminary data.</text>
</comment>
<feature type="domain" description="PGG" evidence="5">
    <location>
        <begin position="401"/>
        <end position="510"/>
    </location>
</feature>
<sequence>MDSESILPLKEEAIGLKVESNPGNDVHVEEAGVVQPAAAEAMTIEQRVSNFKKNLYPRWKIRIRTAEEHVIREIAEVLDKTVEQGLLSDFESFERITFNNLGGGTPLHWAVRMEDVATVARILEAGSVDVNAEDEWWRATALHWAVRIGNMDIVKAMVTAHLASGELDLNVRDRWGYNALDLALLSGMSVNIPMLRELLKFRHSPGHDKRYRNEDVWREVEEILNGDASTDVQSRLDLKRKGWYGRLGFYGGTWLHWAVRMDDKALALHILAAGEVDANALDRGKMTALHRALYLGNLDMAKAMITGYTKLGNVDVNVVDDEGLTPLHWAIIQEDKGNTDIVNVLLNCEGIRLAEESKMGNTPLQIAHEKGFKDIQKVLMEKEVVRRYVEDLYRDRQVYVDAANAILVGAALIASVTFASWLQPPLGYGSLGYADVQHNKGMRAFWIFNCLSFYFAIATVVCGARSVLPRNLYFIKRSVEKLRKNLLVTSILLACSVFFVIIAFGIAGCIVLNPIVTFQLYMIIPTSIGGLVCVINLLWLGSSIWEEKNSRVLDEKKNQYRDW</sequence>
<name>A0A8T0GWW9_CERPU</name>
<dbReference type="PANTHER" id="PTHR24126">
    <property type="entry name" value="ANKYRIN REPEAT, PH AND SEC7 DOMAIN CONTAINING PROTEIN SECG-RELATED"/>
    <property type="match status" value="1"/>
</dbReference>
<dbReference type="PROSITE" id="PS50088">
    <property type="entry name" value="ANK_REPEAT"/>
    <property type="match status" value="1"/>
</dbReference>
<evidence type="ECO:0000256" key="4">
    <source>
        <dbReference type="SAM" id="Phobius"/>
    </source>
</evidence>
<reference evidence="6" key="1">
    <citation type="submission" date="2020-06" db="EMBL/GenBank/DDBJ databases">
        <title>WGS assembly of Ceratodon purpureus strain R40.</title>
        <authorList>
            <person name="Carey S.B."/>
            <person name="Jenkins J."/>
            <person name="Shu S."/>
            <person name="Lovell J.T."/>
            <person name="Sreedasyam A."/>
            <person name="Maumus F."/>
            <person name="Tiley G.P."/>
            <person name="Fernandez-Pozo N."/>
            <person name="Barry K."/>
            <person name="Chen C."/>
            <person name="Wang M."/>
            <person name="Lipzen A."/>
            <person name="Daum C."/>
            <person name="Saski C.A."/>
            <person name="Payton A.C."/>
            <person name="Mcbreen J.C."/>
            <person name="Conrad R.E."/>
            <person name="Kollar L.M."/>
            <person name="Olsson S."/>
            <person name="Huttunen S."/>
            <person name="Landis J.B."/>
            <person name="Wickett N.J."/>
            <person name="Johnson M.G."/>
            <person name="Rensing S.A."/>
            <person name="Grimwood J."/>
            <person name="Schmutz J."/>
            <person name="Mcdaniel S.F."/>
        </authorList>
    </citation>
    <scope>NUCLEOTIDE SEQUENCE</scope>
    <source>
        <strain evidence="6">R40</strain>
    </source>
</reference>
<evidence type="ECO:0000259" key="5">
    <source>
        <dbReference type="Pfam" id="PF13962"/>
    </source>
</evidence>
<dbReference type="SUPFAM" id="SSF48403">
    <property type="entry name" value="Ankyrin repeat"/>
    <property type="match status" value="1"/>
</dbReference>
<dbReference type="Pfam" id="PF12796">
    <property type="entry name" value="Ank_2"/>
    <property type="match status" value="2"/>
</dbReference>
<keyword evidence="4" id="KW-0472">Membrane</keyword>
<keyword evidence="4" id="KW-1133">Transmembrane helix</keyword>
<accession>A0A8T0GWW9</accession>
<dbReference type="Gene3D" id="1.25.40.20">
    <property type="entry name" value="Ankyrin repeat-containing domain"/>
    <property type="match status" value="2"/>
</dbReference>
<evidence type="ECO:0000256" key="1">
    <source>
        <dbReference type="ARBA" id="ARBA00022737"/>
    </source>
</evidence>